<dbReference type="eggNOG" id="COG4254">
    <property type="taxonomic scope" value="Bacteria"/>
</dbReference>
<feature type="region of interest" description="Disordered" evidence="1">
    <location>
        <begin position="169"/>
        <end position="266"/>
    </location>
</feature>
<name>F5RFC4_METUF</name>
<dbReference type="OrthoDB" id="8566263at2"/>
<gene>
    <name evidence="4" type="ORF">METUNv1_02998</name>
</gene>
<dbReference type="Pfam" id="PF04773">
    <property type="entry name" value="FecR"/>
    <property type="match status" value="1"/>
</dbReference>
<dbReference type="STRING" id="1000565.METUNv1_02998"/>
<keyword evidence="5" id="KW-1185">Reference proteome</keyword>
<comment type="caution">
    <text evidence="4">The sequence shown here is derived from an EMBL/GenBank/DDBJ whole genome shotgun (WGS) entry which is preliminary data.</text>
</comment>
<evidence type="ECO:0000256" key="1">
    <source>
        <dbReference type="SAM" id="MobiDB-lite"/>
    </source>
</evidence>
<feature type="domain" description="FecR protein" evidence="3">
    <location>
        <begin position="63"/>
        <end position="157"/>
    </location>
</feature>
<reference evidence="4 5" key="1">
    <citation type="journal article" date="2011" name="J. Bacteriol.">
        <title>Genome sequence of Methyloversatilis universalis FAM5T, a methylotrophic representative of the order Rhodocyclales.</title>
        <authorList>
            <person name="Kittichotirat W."/>
            <person name="Good N.M."/>
            <person name="Hall R."/>
            <person name="Bringel F."/>
            <person name="Lajus A."/>
            <person name="Medigue C."/>
            <person name="Smalley N.E."/>
            <person name="Beck D."/>
            <person name="Bumgarner R."/>
            <person name="Vuilleumier S."/>
            <person name="Kalyuzhnaya M.G."/>
        </authorList>
    </citation>
    <scope>NUCLEOTIDE SEQUENCE [LARGE SCALE GENOMIC DNA]</scope>
    <source>
        <strain evidence="5">ATCC BAA-1314 / JCM 13912 / FAM5</strain>
    </source>
</reference>
<proteinExistence type="predicted"/>
<feature type="compositionally biased region" description="Polar residues" evidence="1">
    <location>
        <begin position="255"/>
        <end position="266"/>
    </location>
</feature>
<accession>F5RFC4</accession>
<organism evidence="4 5">
    <name type="scientific">Methyloversatilis universalis (strain ATCC BAA-1314 / DSM 25237 / JCM 13912 / CCUG 52030 / FAM5)</name>
    <dbReference type="NCBI Taxonomy" id="1000565"/>
    <lineage>
        <taxon>Bacteria</taxon>
        <taxon>Pseudomonadati</taxon>
        <taxon>Pseudomonadota</taxon>
        <taxon>Betaproteobacteria</taxon>
        <taxon>Nitrosomonadales</taxon>
        <taxon>Sterolibacteriaceae</taxon>
        <taxon>Methyloversatilis</taxon>
    </lineage>
</organism>
<dbReference type="InterPro" id="IPR006860">
    <property type="entry name" value="FecR"/>
</dbReference>
<dbReference type="RefSeq" id="WP_008063102.1">
    <property type="nucleotide sequence ID" value="NZ_AFHG01000053.1"/>
</dbReference>
<dbReference type="AlphaFoldDB" id="F5RFC4"/>
<evidence type="ECO:0000256" key="2">
    <source>
        <dbReference type="SAM" id="SignalP"/>
    </source>
</evidence>
<evidence type="ECO:0000259" key="3">
    <source>
        <dbReference type="Pfam" id="PF04773"/>
    </source>
</evidence>
<evidence type="ECO:0000313" key="4">
    <source>
        <dbReference type="EMBL" id="EGK70776.1"/>
    </source>
</evidence>
<protein>
    <recommendedName>
        <fullName evidence="3">FecR protein domain-containing protein</fullName>
    </recommendedName>
</protein>
<feature type="signal peptide" evidence="2">
    <location>
        <begin position="1"/>
        <end position="25"/>
    </location>
</feature>
<dbReference type="EMBL" id="AFHG01000053">
    <property type="protein sequence ID" value="EGK70776.1"/>
    <property type="molecule type" value="Genomic_DNA"/>
</dbReference>
<feature type="chain" id="PRO_5003331543" description="FecR protein domain-containing protein" evidence="2">
    <location>
        <begin position="26"/>
        <end position="280"/>
    </location>
</feature>
<sequence>MTPPISKDWWMAAALTGATLPGAFAQTASTPQAGVVSAITASAPATANRKTVVVGDSVQPGETLRTGPDGQLHVLFLDQSAATLGADSEMVIETFSYDPATKQGQIRLRLNQGLLRVVGGHISKTTATEVATSQGKVEISGGISVIESRPNGTSATFLFGQQMRATDNTGNTQTITRPGFGSTIGSQGVSTPSRTSPQQLTAQLQQLETRPGGSNQGNPNPAPAPAGQLLSTGNMPGGASNPGGTLAHDRLKSVVDNSVASNPSQTLRNLLSVGQVPNAS</sequence>
<feature type="compositionally biased region" description="Low complexity" evidence="1">
    <location>
        <begin position="198"/>
        <end position="219"/>
    </location>
</feature>
<dbReference type="Proteomes" id="UP000005019">
    <property type="component" value="Unassembled WGS sequence"/>
</dbReference>
<evidence type="ECO:0000313" key="5">
    <source>
        <dbReference type="Proteomes" id="UP000005019"/>
    </source>
</evidence>
<feature type="compositionally biased region" description="Polar residues" evidence="1">
    <location>
        <begin position="183"/>
        <end position="197"/>
    </location>
</feature>
<keyword evidence="2" id="KW-0732">Signal</keyword>